<gene>
    <name evidence="1" type="ORF">RXV94_00025</name>
</gene>
<organism evidence="1 2">
    <name type="scientific">Gilvirhabdus luticola</name>
    <dbReference type="NCBI Taxonomy" id="3079858"/>
    <lineage>
        <taxon>Bacteria</taxon>
        <taxon>Pseudomonadati</taxon>
        <taxon>Bacteroidota</taxon>
        <taxon>Flavobacteriia</taxon>
        <taxon>Flavobacteriales</taxon>
        <taxon>Flavobacteriaceae</taxon>
        <taxon>Gilvirhabdus</taxon>
    </lineage>
</organism>
<dbReference type="Gene3D" id="3.40.1260.10">
    <property type="entry name" value="DsrEFH-like"/>
    <property type="match status" value="1"/>
</dbReference>
<dbReference type="InterPro" id="IPR027396">
    <property type="entry name" value="DsrEFH-like"/>
</dbReference>
<evidence type="ECO:0000313" key="1">
    <source>
        <dbReference type="EMBL" id="MDU8884526.1"/>
    </source>
</evidence>
<dbReference type="RefSeq" id="WP_316660224.1">
    <property type="nucleotide sequence ID" value="NZ_JAWHTF010000001.1"/>
</dbReference>
<reference evidence="1 2" key="1">
    <citation type="submission" date="2023-10" db="EMBL/GenBank/DDBJ databases">
        <title>Marimonas sp. nov. isolated from tidal mud flat.</title>
        <authorList>
            <person name="Jaincy N.J."/>
            <person name="Srinivasan S."/>
            <person name="Lee S.-S."/>
        </authorList>
    </citation>
    <scope>NUCLEOTIDE SEQUENCE [LARGE SCALE GENOMIC DNA]</scope>
    <source>
        <strain evidence="1 2">MJ-SS3</strain>
    </source>
</reference>
<dbReference type="PANTHER" id="PTHR37691:SF1">
    <property type="entry name" value="BLR3518 PROTEIN"/>
    <property type="match status" value="1"/>
</dbReference>
<evidence type="ECO:0000313" key="2">
    <source>
        <dbReference type="Proteomes" id="UP001268651"/>
    </source>
</evidence>
<dbReference type="Proteomes" id="UP001268651">
    <property type="component" value="Unassembled WGS sequence"/>
</dbReference>
<dbReference type="InterPro" id="IPR003787">
    <property type="entry name" value="Sulphur_relay_DsrE/F-like"/>
</dbReference>
<dbReference type="SUPFAM" id="SSF75169">
    <property type="entry name" value="DsrEFH-like"/>
    <property type="match status" value="1"/>
</dbReference>
<dbReference type="PANTHER" id="PTHR37691">
    <property type="entry name" value="BLR3518 PROTEIN"/>
    <property type="match status" value="1"/>
</dbReference>
<name>A0ABU3U2G5_9FLAO</name>
<comment type="caution">
    <text evidence="1">The sequence shown here is derived from an EMBL/GenBank/DDBJ whole genome shotgun (WGS) entry which is preliminary data.</text>
</comment>
<sequence>MKLFTTFVLAFLCTFNVLSQEKPVKIVFDVTSDNTKVHQAAVRHVKAMSAAYPDSEFEVVMYSGAMDMVLKGKSSVEEDMKALADNDKVSFVICQGTMKRHGVDESELIEGVTTVPDGILEIIQKQQEGWGYIKEGQ</sequence>
<proteinExistence type="predicted"/>
<dbReference type="EMBL" id="JAWHTF010000001">
    <property type="protein sequence ID" value="MDU8884526.1"/>
    <property type="molecule type" value="Genomic_DNA"/>
</dbReference>
<protein>
    <submittedName>
        <fullName evidence="1">DsrE family protein</fullName>
    </submittedName>
</protein>
<keyword evidence="2" id="KW-1185">Reference proteome</keyword>
<accession>A0ABU3U2G5</accession>
<dbReference type="Pfam" id="PF02635">
    <property type="entry name" value="DsrE"/>
    <property type="match status" value="1"/>
</dbReference>